<reference evidence="1 2" key="1">
    <citation type="submission" date="2019-09" db="EMBL/GenBank/DDBJ databases">
        <title>Taxonomy of Antarctic Massilia spp.: description of Massilia rubra sp. nov., Massilia aquatica sp. nov., Massilia mucilaginosa sp. nov., Massilia frigida sp. nov. isolated from streams, lakes and regoliths.</title>
        <authorList>
            <person name="Holochova P."/>
            <person name="Sedlacek I."/>
            <person name="Kralova S."/>
            <person name="Maslanova I."/>
            <person name="Busse H.-J."/>
            <person name="Stankova E."/>
            <person name="Vrbovska V."/>
            <person name="Kovarovic V."/>
            <person name="Bartak M."/>
            <person name="Svec P."/>
            <person name="Pantucek R."/>
        </authorList>
    </citation>
    <scope>NUCLEOTIDE SEQUENCE [LARGE SCALE GENOMIC DNA]</scope>
    <source>
        <strain evidence="1 2">CCM 8693</strain>
    </source>
</reference>
<organism evidence="1 2">
    <name type="scientific">Massilia aquatica</name>
    <dbReference type="NCBI Taxonomy" id="2609000"/>
    <lineage>
        <taxon>Bacteria</taxon>
        <taxon>Pseudomonadati</taxon>
        <taxon>Pseudomonadota</taxon>
        <taxon>Betaproteobacteria</taxon>
        <taxon>Burkholderiales</taxon>
        <taxon>Oxalobacteraceae</taxon>
        <taxon>Telluria group</taxon>
        <taxon>Massilia</taxon>
    </lineage>
</organism>
<accession>A0ABX0M7A0</accession>
<dbReference type="EMBL" id="VVIW01000004">
    <property type="protein sequence ID" value="NHZ40252.1"/>
    <property type="molecule type" value="Genomic_DNA"/>
</dbReference>
<gene>
    <name evidence="1" type="ORF">F1609_08770</name>
</gene>
<dbReference type="Proteomes" id="UP000819052">
    <property type="component" value="Unassembled WGS sequence"/>
</dbReference>
<keyword evidence="2" id="KW-1185">Reference proteome</keyword>
<evidence type="ECO:0000313" key="1">
    <source>
        <dbReference type="EMBL" id="NHZ40252.1"/>
    </source>
</evidence>
<proteinExistence type="predicted"/>
<protein>
    <recommendedName>
        <fullName evidence="3">Zinc ribbon domain-containing protein</fullName>
    </recommendedName>
</protein>
<dbReference type="RefSeq" id="WP_167076115.1">
    <property type="nucleotide sequence ID" value="NZ_VVIW01000004.1"/>
</dbReference>
<evidence type="ECO:0008006" key="3">
    <source>
        <dbReference type="Google" id="ProtNLM"/>
    </source>
</evidence>
<evidence type="ECO:0000313" key="2">
    <source>
        <dbReference type="Proteomes" id="UP000819052"/>
    </source>
</evidence>
<sequence length="215" mass="22945">MIKAKTCDMCGAGSFAGAPCCTGCGMKFGVDAFAVPSVPLAPEGAGQEPCLFVSLREFLADGSFGGIRLGMDKNQILARAGYPALSGSCCGTVSLMDPHSSWINGKTTFWFSAGRLERIGVYYLLDYPFNNAIAYDAQFPERGADKAWLQSFMQEHDIGFGPEPDAFRSSCENIVTAGGVQVIVSDGNVSSLAYPAVLGRHGRKRRVSDPVPLIR</sequence>
<comment type="caution">
    <text evidence="1">The sequence shown here is derived from an EMBL/GenBank/DDBJ whole genome shotgun (WGS) entry which is preliminary data.</text>
</comment>
<name>A0ABX0M7A0_9BURK</name>